<evidence type="ECO:0000256" key="2">
    <source>
        <dbReference type="ARBA" id="ARBA00023125"/>
    </source>
</evidence>
<dbReference type="GO" id="GO:0043565">
    <property type="term" value="F:sequence-specific DNA binding"/>
    <property type="evidence" value="ECO:0007669"/>
    <property type="project" value="InterPro"/>
</dbReference>
<dbReference type="InterPro" id="IPR009057">
    <property type="entry name" value="Homeodomain-like_sf"/>
</dbReference>
<dbReference type="InterPro" id="IPR050204">
    <property type="entry name" value="AraC_XylS_family_regulators"/>
</dbReference>
<evidence type="ECO:0000259" key="4">
    <source>
        <dbReference type="PROSITE" id="PS01124"/>
    </source>
</evidence>
<evidence type="ECO:0000313" key="6">
    <source>
        <dbReference type="Proteomes" id="UP000588586"/>
    </source>
</evidence>
<dbReference type="PROSITE" id="PS00041">
    <property type="entry name" value="HTH_ARAC_FAMILY_1"/>
    <property type="match status" value="1"/>
</dbReference>
<comment type="caution">
    <text evidence="5">The sequence shown here is derived from an EMBL/GenBank/DDBJ whole genome shotgun (WGS) entry which is preliminary data.</text>
</comment>
<evidence type="ECO:0000313" key="5">
    <source>
        <dbReference type="EMBL" id="NNM47472.1"/>
    </source>
</evidence>
<evidence type="ECO:0000256" key="1">
    <source>
        <dbReference type="ARBA" id="ARBA00023015"/>
    </source>
</evidence>
<organism evidence="5 6">
    <name type="scientific">Knoellia koreensis</name>
    <dbReference type="NCBI Taxonomy" id="2730921"/>
    <lineage>
        <taxon>Bacteria</taxon>
        <taxon>Bacillati</taxon>
        <taxon>Actinomycetota</taxon>
        <taxon>Actinomycetes</taxon>
        <taxon>Micrococcales</taxon>
        <taxon>Intrasporangiaceae</taxon>
        <taxon>Knoellia</taxon>
    </lineage>
</organism>
<keyword evidence="3" id="KW-0804">Transcription</keyword>
<dbReference type="Pfam" id="PF12852">
    <property type="entry name" value="Cupin_6"/>
    <property type="match status" value="1"/>
</dbReference>
<dbReference type="PANTHER" id="PTHR46796:SF13">
    <property type="entry name" value="HTH-TYPE TRANSCRIPTIONAL ACTIVATOR RHAS"/>
    <property type="match status" value="1"/>
</dbReference>
<dbReference type="SMART" id="SM00342">
    <property type="entry name" value="HTH_ARAC"/>
    <property type="match status" value="1"/>
</dbReference>
<dbReference type="InterPro" id="IPR018062">
    <property type="entry name" value="HTH_AraC-typ_CS"/>
</dbReference>
<gene>
    <name evidence="5" type="ORF">HJG52_15855</name>
</gene>
<dbReference type="InterPro" id="IPR018060">
    <property type="entry name" value="HTH_AraC"/>
</dbReference>
<reference evidence="5 6" key="1">
    <citation type="submission" date="2020-04" db="EMBL/GenBank/DDBJ databases">
        <title>Knoellia sp. isolate from air conditioner.</title>
        <authorList>
            <person name="Chea S."/>
            <person name="Kim D.-U."/>
        </authorList>
    </citation>
    <scope>NUCLEOTIDE SEQUENCE [LARGE SCALE GENOMIC DNA]</scope>
    <source>
        <strain evidence="5 6">DB2414S</strain>
    </source>
</reference>
<dbReference type="PANTHER" id="PTHR46796">
    <property type="entry name" value="HTH-TYPE TRANSCRIPTIONAL ACTIVATOR RHAS-RELATED"/>
    <property type="match status" value="1"/>
</dbReference>
<sequence length="317" mass="34366">MDGLTALLDGPRARGAFVLRCLLDQPWAIRLEDGAPLSVTAVVRGQAWVHADGADPVRLDPGDVVVRCDPEPWSMAEPADAPTLAVIEPGQRCVTPDGRSLDLPLRQGIRSWGTGPTARTELLTGVYEVEGAVGGRLLQSLPPTMVVRRGELDTPVVELLAREAAREAPGQEAVLDRMLDLLTITTVRAWFARPDVVAPGWFRAAADPVVGRALELVHHQPEQPWTVESLAREVGLSRAAFARRFTEQVGEPPMAFLTRWRIDLAADLLLDPSMTVGAAARQVGYATPFALSAAFKRERGISPRDHRRQSLPTVVAG</sequence>
<dbReference type="EMBL" id="JABEPQ010000004">
    <property type="protein sequence ID" value="NNM47472.1"/>
    <property type="molecule type" value="Genomic_DNA"/>
</dbReference>
<dbReference type="Pfam" id="PF12833">
    <property type="entry name" value="HTH_18"/>
    <property type="match status" value="1"/>
</dbReference>
<keyword evidence="2" id="KW-0238">DNA-binding</keyword>
<feature type="domain" description="HTH araC/xylS-type" evidence="4">
    <location>
        <begin position="211"/>
        <end position="309"/>
    </location>
</feature>
<keyword evidence="1" id="KW-0805">Transcription regulation</keyword>
<dbReference type="SUPFAM" id="SSF46689">
    <property type="entry name" value="Homeodomain-like"/>
    <property type="match status" value="2"/>
</dbReference>
<dbReference type="InterPro" id="IPR032783">
    <property type="entry name" value="AraC_lig"/>
</dbReference>
<dbReference type="GO" id="GO:0003700">
    <property type="term" value="F:DNA-binding transcription factor activity"/>
    <property type="evidence" value="ECO:0007669"/>
    <property type="project" value="InterPro"/>
</dbReference>
<keyword evidence="6" id="KW-1185">Reference proteome</keyword>
<dbReference type="RefSeq" id="WP_171244608.1">
    <property type="nucleotide sequence ID" value="NZ_JABEPQ010000004.1"/>
</dbReference>
<dbReference type="Gene3D" id="1.10.10.60">
    <property type="entry name" value="Homeodomain-like"/>
    <property type="match status" value="2"/>
</dbReference>
<dbReference type="Proteomes" id="UP000588586">
    <property type="component" value="Unassembled WGS sequence"/>
</dbReference>
<proteinExistence type="predicted"/>
<dbReference type="AlphaFoldDB" id="A0A849HJL1"/>
<evidence type="ECO:0000256" key="3">
    <source>
        <dbReference type="ARBA" id="ARBA00023163"/>
    </source>
</evidence>
<protein>
    <submittedName>
        <fullName evidence="5">AraC family transcriptional regulator</fullName>
    </submittedName>
</protein>
<dbReference type="PROSITE" id="PS01124">
    <property type="entry name" value="HTH_ARAC_FAMILY_2"/>
    <property type="match status" value="1"/>
</dbReference>
<name>A0A849HJL1_9MICO</name>
<accession>A0A849HJL1</accession>